<dbReference type="AlphaFoldDB" id="A0A1C3YQS2"/>
<evidence type="ECO:0000256" key="4">
    <source>
        <dbReference type="ARBA" id="ARBA00023284"/>
    </source>
</evidence>
<dbReference type="Gene3D" id="3.40.30.10">
    <property type="entry name" value="Glutaredoxin"/>
    <property type="match status" value="1"/>
</dbReference>
<dbReference type="CDD" id="cd02966">
    <property type="entry name" value="TlpA_like_family"/>
    <property type="match status" value="1"/>
</dbReference>
<organism evidence="7 8">
    <name type="scientific">Chitinophaga costaii</name>
    <dbReference type="NCBI Taxonomy" id="1335309"/>
    <lineage>
        <taxon>Bacteria</taxon>
        <taxon>Pseudomonadati</taxon>
        <taxon>Bacteroidota</taxon>
        <taxon>Chitinophagia</taxon>
        <taxon>Chitinophagales</taxon>
        <taxon>Chitinophagaceae</taxon>
        <taxon>Chitinophaga</taxon>
    </lineage>
</organism>
<evidence type="ECO:0000256" key="3">
    <source>
        <dbReference type="ARBA" id="ARBA00023157"/>
    </source>
</evidence>
<reference evidence="7 8" key="1">
    <citation type="submission" date="2016-08" db="EMBL/GenBank/DDBJ databases">
        <authorList>
            <person name="Seilhamer J.J."/>
        </authorList>
    </citation>
    <scope>NUCLEOTIDE SEQUENCE [LARGE SCALE GENOMIC DNA]</scope>
    <source>
        <strain evidence="7 8">A37T2</strain>
    </source>
</reference>
<dbReference type="InterPro" id="IPR012336">
    <property type="entry name" value="Thioredoxin-like_fold"/>
</dbReference>
<dbReference type="PROSITE" id="PS51352">
    <property type="entry name" value="THIOREDOXIN_2"/>
    <property type="match status" value="1"/>
</dbReference>
<dbReference type="Pfam" id="PF13905">
    <property type="entry name" value="Thioredoxin_8"/>
    <property type="match status" value="1"/>
</dbReference>
<keyword evidence="2" id="KW-0201">Cytochrome c-type biogenesis</keyword>
<evidence type="ECO:0000313" key="7">
    <source>
        <dbReference type="EMBL" id="SCB72429.1"/>
    </source>
</evidence>
<dbReference type="InterPro" id="IPR050553">
    <property type="entry name" value="Thioredoxin_ResA/DsbE_sf"/>
</dbReference>
<dbReference type="RefSeq" id="WP_089707822.1">
    <property type="nucleotide sequence ID" value="NZ_FMAR01000001.1"/>
</dbReference>
<name>A0A1C3YQS2_9BACT</name>
<keyword evidence="8" id="KW-1185">Reference proteome</keyword>
<proteinExistence type="predicted"/>
<sequence>MFRKENVVLLIIFNLALFSNTLANANNSRLTIHGSLSPNAPDIGTLTIEFYNHYFFDLTGKNCILKKIIVNGRRFDYSSPKFNNTAFIKIKIDYSKYSNYYQLSKEIFVASPGDNIDLKIDSTDFIFTGKDSERYFFSNKIAKIQPILSQPFDGMSEEMMDYVYNAYNTAFLKRMEILHQLSNRLPARVTKQIEFDLKCKENYEYNRCINKMLLTLNNDTIEKVIKPSFFKYSSHFLEGLNDSTLITNSPYYYDFVFKMLRNINMMFHPTQPGDIYRTNFSYIFSSILSDYDGQTKYALLVCALTDFIVKDSTDQYFDAALKEIPSNNYCYNILHNIKTKFGRGATVPNYALKDTSNQTFYIEKLKGKVIILDFWFTGCTGCKQLANAMKRVHEVFDSSKDVIFVSISVDKDINEWRKSVLSGVYASKSIDLYTNGMAEEHPLIKYYNFRGFPQLMLIGKDGRIFYSEPPIPSRPQTTNRFIEIVRSAI</sequence>
<keyword evidence="7" id="KW-0413">Isomerase</keyword>
<keyword evidence="4" id="KW-0676">Redox-active center</keyword>
<dbReference type="PANTHER" id="PTHR42852:SF6">
    <property type="entry name" value="THIOL:DISULFIDE INTERCHANGE PROTEIN DSBE"/>
    <property type="match status" value="1"/>
</dbReference>
<evidence type="ECO:0000256" key="2">
    <source>
        <dbReference type="ARBA" id="ARBA00022748"/>
    </source>
</evidence>
<feature type="domain" description="Thioredoxin" evidence="6">
    <location>
        <begin position="341"/>
        <end position="489"/>
    </location>
</feature>
<dbReference type="PANTHER" id="PTHR42852">
    <property type="entry name" value="THIOL:DISULFIDE INTERCHANGE PROTEIN DSBE"/>
    <property type="match status" value="1"/>
</dbReference>
<dbReference type="InterPro" id="IPR013766">
    <property type="entry name" value="Thioredoxin_domain"/>
</dbReference>
<keyword evidence="3" id="KW-1015">Disulfide bond</keyword>
<keyword evidence="5" id="KW-0732">Signal</keyword>
<dbReference type="InterPro" id="IPR036249">
    <property type="entry name" value="Thioredoxin-like_sf"/>
</dbReference>
<gene>
    <name evidence="7" type="ORF">GA0116948_10151</name>
</gene>
<evidence type="ECO:0000256" key="1">
    <source>
        <dbReference type="ARBA" id="ARBA00004196"/>
    </source>
</evidence>
<feature type="chain" id="PRO_5008687660" evidence="5">
    <location>
        <begin position="26"/>
        <end position="489"/>
    </location>
</feature>
<dbReference type="EMBL" id="FMAR01000001">
    <property type="protein sequence ID" value="SCB72429.1"/>
    <property type="molecule type" value="Genomic_DNA"/>
</dbReference>
<feature type="signal peptide" evidence="5">
    <location>
        <begin position="1"/>
        <end position="25"/>
    </location>
</feature>
<accession>A0A1C3YQS2</accession>
<dbReference type="Proteomes" id="UP000242818">
    <property type="component" value="Unassembled WGS sequence"/>
</dbReference>
<dbReference type="GO" id="GO:0016853">
    <property type="term" value="F:isomerase activity"/>
    <property type="evidence" value="ECO:0007669"/>
    <property type="project" value="UniProtKB-KW"/>
</dbReference>
<dbReference type="OrthoDB" id="983020at2"/>
<protein>
    <submittedName>
        <fullName evidence="7">Thiol-disulfide isomerase or thioredoxin</fullName>
    </submittedName>
</protein>
<dbReference type="GO" id="GO:0030313">
    <property type="term" value="C:cell envelope"/>
    <property type="evidence" value="ECO:0007669"/>
    <property type="project" value="UniProtKB-SubCell"/>
</dbReference>
<evidence type="ECO:0000313" key="8">
    <source>
        <dbReference type="Proteomes" id="UP000242818"/>
    </source>
</evidence>
<evidence type="ECO:0000256" key="5">
    <source>
        <dbReference type="SAM" id="SignalP"/>
    </source>
</evidence>
<comment type="subcellular location">
    <subcellularLocation>
        <location evidence="1">Cell envelope</location>
    </subcellularLocation>
</comment>
<dbReference type="GO" id="GO:0017004">
    <property type="term" value="P:cytochrome complex assembly"/>
    <property type="evidence" value="ECO:0007669"/>
    <property type="project" value="UniProtKB-KW"/>
</dbReference>
<dbReference type="SUPFAM" id="SSF52833">
    <property type="entry name" value="Thioredoxin-like"/>
    <property type="match status" value="1"/>
</dbReference>
<dbReference type="STRING" id="1335309.GA0116948_10151"/>
<evidence type="ECO:0000259" key="6">
    <source>
        <dbReference type="PROSITE" id="PS51352"/>
    </source>
</evidence>